<sequence length="50" mass="5426">RNCALEFPFQRRGVNNTATSTIVPNDETGIGASSHSTEENIDFEEAIDNG</sequence>
<evidence type="ECO:0000256" key="1">
    <source>
        <dbReference type="SAM" id="MobiDB-lite"/>
    </source>
</evidence>
<feature type="non-terminal residue" evidence="2">
    <location>
        <position position="50"/>
    </location>
</feature>
<reference evidence="2 3" key="1">
    <citation type="journal article" date="2021" name="Nat. Plants">
        <title>The Taxus genome provides insights into paclitaxel biosynthesis.</title>
        <authorList>
            <person name="Xiong X."/>
            <person name="Gou J."/>
            <person name="Liao Q."/>
            <person name="Li Y."/>
            <person name="Zhou Q."/>
            <person name="Bi G."/>
            <person name="Li C."/>
            <person name="Du R."/>
            <person name="Wang X."/>
            <person name="Sun T."/>
            <person name="Guo L."/>
            <person name="Liang H."/>
            <person name="Lu P."/>
            <person name="Wu Y."/>
            <person name="Zhang Z."/>
            <person name="Ro D.K."/>
            <person name="Shang Y."/>
            <person name="Huang S."/>
            <person name="Yan J."/>
        </authorList>
    </citation>
    <scope>NUCLEOTIDE SEQUENCE [LARGE SCALE GENOMIC DNA]</scope>
    <source>
        <strain evidence="2">Ta-2019</strain>
    </source>
</reference>
<dbReference type="Proteomes" id="UP000824469">
    <property type="component" value="Unassembled WGS sequence"/>
</dbReference>
<feature type="non-terminal residue" evidence="2">
    <location>
        <position position="1"/>
    </location>
</feature>
<name>A0AA38LCL4_TAXCH</name>
<proteinExistence type="predicted"/>
<evidence type="ECO:0000313" key="2">
    <source>
        <dbReference type="EMBL" id="KAH9315622.1"/>
    </source>
</evidence>
<feature type="compositionally biased region" description="Acidic residues" evidence="1">
    <location>
        <begin position="39"/>
        <end position="50"/>
    </location>
</feature>
<evidence type="ECO:0000313" key="3">
    <source>
        <dbReference type="Proteomes" id="UP000824469"/>
    </source>
</evidence>
<accession>A0AA38LCL4</accession>
<gene>
    <name evidence="2" type="ORF">KI387_024249</name>
</gene>
<dbReference type="AlphaFoldDB" id="A0AA38LCL4"/>
<comment type="caution">
    <text evidence="2">The sequence shown here is derived from an EMBL/GenBank/DDBJ whole genome shotgun (WGS) entry which is preliminary data.</text>
</comment>
<feature type="region of interest" description="Disordered" evidence="1">
    <location>
        <begin position="19"/>
        <end position="50"/>
    </location>
</feature>
<protein>
    <submittedName>
        <fullName evidence="2">Uncharacterized protein</fullName>
    </submittedName>
</protein>
<keyword evidence="3" id="KW-1185">Reference proteome</keyword>
<organism evidence="2 3">
    <name type="scientific">Taxus chinensis</name>
    <name type="common">Chinese yew</name>
    <name type="synonym">Taxus wallichiana var. chinensis</name>
    <dbReference type="NCBI Taxonomy" id="29808"/>
    <lineage>
        <taxon>Eukaryota</taxon>
        <taxon>Viridiplantae</taxon>
        <taxon>Streptophyta</taxon>
        <taxon>Embryophyta</taxon>
        <taxon>Tracheophyta</taxon>
        <taxon>Spermatophyta</taxon>
        <taxon>Pinopsida</taxon>
        <taxon>Pinidae</taxon>
        <taxon>Conifers II</taxon>
        <taxon>Cupressales</taxon>
        <taxon>Taxaceae</taxon>
        <taxon>Taxus</taxon>
    </lineage>
</organism>
<dbReference type="EMBL" id="JAHRHJ020000005">
    <property type="protein sequence ID" value="KAH9315622.1"/>
    <property type="molecule type" value="Genomic_DNA"/>
</dbReference>